<evidence type="ECO:0000256" key="2">
    <source>
        <dbReference type="ARBA" id="ARBA00006824"/>
    </source>
</evidence>
<dbReference type="STRING" id="1531966.A0A0A1T2F6"/>
<dbReference type="InterPro" id="IPR007248">
    <property type="entry name" value="Mpv17_PMP22"/>
</dbReference>
<evidence type="ECO:0000256" key="1">
    <source>
        <dbReference type="ARBA" id="ARBA00004141"/>
    </source>
</evidence>
<evidence type="ECO:0008006" key="9">
    <source>
        <dbReference type="Google" id="ProtNLM"/>
    </source>
</evidence>
<keyword evidence="5 6" id="KW-0472">Membrane</keyword>
<keyword evidence="8" id="KW-1185">Reference proteome</keyword>
<keyword evidence="3 6" id="KW-0812">Transmembrane</keyword>
<comment type="similarity">
    <text evidence="2 6">Belongs to the peroxisomal membrane protein PXMP2/4 family.</text>
</comment>
<dbReference type="Proteomes" id="UP000039046">
    <property type="component" value="Unassembled WGS sequence"/>
</dbReference>
<gene>
    <name evidence="7" type="ORF">VHEMI04861</name>
</gene>
<dbReference type="OrthoDB" id="430207at2759"/>
<dbReference type="GO" id="GO:0005743">
    <property type="term" value="C:mitochondrial inner membrane"/>
    <property type="evidence" value="ECO:0007669"/>
    <property type="project" value="EnsemblFungi"/>
</dbReference>
<evidence type="ECO:0000256" key="6">
    <source>
        <dbReference type="RuleBase" id="RU363053"/>
    </source>
</evidence>
<reference evidence="7 8" key="1">
    <citation type="journal article" date="2015" name="Genome Announc.">
        <title>Draft Genome Sequence and Gene Annotation of the Entomopathogenic Fungus Verticillium hemipterigenum.</title>
        <authorList>
            <person name="Horn F."/>
            <person name="Habel A."/>
            <person name="Scharf D.H."/>
            <person name="Dworschak J."/>
            <person name="Brakhage A.A."/>
            <person name="Guthke R."/>
            <person name="Hertweck C."/>
            <person name="Linde J."/>
        </authorList>
    </citation>
    <scope>NUCLEOTIDE SEQUENCE [LARGE SCALE GENOMIC DNA]</scope>
</reference>
<dbReference type="AlphaFoldDB" id="A0A0A1T2F6"/>
<dbReference type="GO" id="GO:0006067">
    <property type="term" value="P:ethanol metabolic process"/>
    <property type="evidence" value="ECO:0007669"/>
    <property type="project" value="EnsemblFungi"/>
</dbReference>
<dbReference type="Pfam" id="PF04117">
    <property type="entry name" value="Mpv17_PMP22"/>
    <property type="match status" value="1"/>
</dbReference>
<dbReference type="HOGENOM" id="CLU_049109_8_1_1"/>
<organism evidence="7 8">
    <name type="scientific">[Torrubiella] hemipterigena</name>
    <dbReference type="NCBI Taxonomy" id="1531966"/>
    <lineage>
        <taxon>Eukaryota</taxon>
        <taxon>Fungi</taxon>
        <taxon>Dikarya</taxon>
        <taxon>Ascomycota</taxon>
        <taxon>Pezizomycotina</taxon>
        <taxon>Sordariomycetes</taxon>
        <taxon>Hypocreomycetidae</taxon>
        <taxon>Hypocreales</taxon>
        <taxon>Clavicipitaceae</taxon>
        <taxon>Clavicipitaceae incertae sedis</taxon>
        <taxon>'Torrubiella' clade</taxon>
    </lineage>
</organism>
<dbReference type="PANTHER" id="PTHR11266">
    <property type="entry name" value="PEROXISOMAL MEMBRANE PROTEIN 2, PXMP2 MPV17"/>
    <property type="match status" value="1"/>
</dbReference>
<evidence type="ECO:0000313" key="8">
    <source>
        <dbReference type="Proteomes" id="UP000039046"/>
    </source>
</evidence>
<evidence type="ECO:0000256" key="3">
    <source>
        <dbReference type="ARBA" id="ARBA00022692"/>
    </source>
</evidence>
<comment type="caution">
    <text evidence="6">Lacks conserved residue(s) required for the propagation of feature annotation.</text>
</comment>
<accession>A0A0A1T2F6</accession>
<proteinExistence type="inferred from homology"/>
<evidence type="ECO:0000313" key="7">
    <source>
        <dbReference type="EMBL" id="CEJ88834.1"/>
    </source>
</evidence>
<evidence type="ECO:0000256" key="5">
    <source>
        <dbReference type="ARBA" id="ARBA00023136"/>
    </source>
</evidence>
<protein>
    <recommendedName>
        <fullName evidence="9">Mpv17/PMP22 family protein</fullName>
    </recommendedName>
</protein>
<comment type="subcellular location">
    <subcellularLocation>
        <location evidence="1">Membrane</location>
        <topology evidence="1">Multi-pass membrane protein</topology>
    </subcellularLocation>
</comment>
<sequence length="174" mass="19537">MASFARWYNAKLASRPFLTQSITTAALFATGDIAAQQLVEKKGAKDHDFARTGRMTLYGGTVFGPVATFWYGFLARRVVFQSKKIETIARVTCDQTVFAPVMIGVFLGSMAKLEGTDAQKRIEKTWWPALKANWMVWPAVQTINFAVVPLQFRLLFANVVAIGWNCYLSWINSQ</sequence>
<name>A0A0A1T2F6_9HYPO</name>
<keyword evidence="4 6" id="KW-1133">Transmembrane helix</keyword>
<feature type="transmembrane region" description="Helical" evidence="6">
    <location>
        <begin position="55"/>
        <end position="74"/>
    </location>
</feature>
<evidence type="ECO:0000256" key="4">
    <source>
        <dbReference type="ARBA" id="ARBA00022989"/>
    </source>
</evidence>
<dbReference type="EMBL" id="CDHN01000002">
    <property type="protein sequence ID" value="CEJ88834.1"/>
    <property type="molecule type" value="Genomic_DNA"/>
</dbReference>
<dbReference type="PANTHER" id="PTHR11266:SF17">
    <property type="entry name" value="PROTEIN MPV17"/>
    <property type="match status" value="1"/>
</dbReference>